<reference evidence="2" key="1">
    <citation type="submission" date="2021-12" db="EMBL/GenBank/DDBJ databases">
        <authorList>
            <person name="Zaccaron A."/>
            <person name="Stergiopoulos I."/>
        </authorList>
    </citation>
    <scope>NUCLEOTIDE SEQUENCE</scope>
    <source>
        <strain evidence="2">Race5_Kim</strain>
    </source>
</reference>
<organism evidence="2 3">
    <name type="scientific">Passalora fulva</name>
    <name type="common">Tomato leaf mold</name>
    <name type="synonym">Cladosporium fulvum</name>
    <dbReference type="NCBI Taxonomy" id="5499"/>
    <lineage>
        <taxon>Eukaryota</taxon>
        <taxon>Fungi</taxon>
        <taxon>Dikarya</taxon>
        <taxon>Ascomycota</taxon>
        <taxon>Pezizomycotina</taxon>
        <taxon>Dothideomycetes</taxon>
        <taxon>Dothideomycetidae</taxon>
        <taxon>Mycosphaerellales</taxon>
        <taxon>Mycosphaerellaceae</taxon>
        <taxon>Fulvia</taxon>
    </lineage>
</organism>
<gene>
    <name evidence="2" type="ORF">CLAFUR5_05447</name>
</gene>
<feature type="compositionally biased region" description="Polar residues" evidence="1">
    <location>
        <begin position="1"/>
        <end position="12"/>
    </location>
</feature>
<accession>A0A9Q8P9R9</accession>
<name>A0A9Q8P9R9_PASFU</name>
<protein>
    <submittedName>
        <fullName evidence="2">Uncharacterized protein</fullName>
    </submittedName>
</protein>
<reference evidence="2" key="2">
    <citation type="journal article" date="2022" name="Microb. Genom.">
        <title>A chromosome-scale genome assembly of the tomato pathogen Cladosporium fulvum reveals a compartmentalized genome architecture and the presence of a dispensable chromosome.</title>
        <authorList>
            <person name="Zaccaron A.Z."/>
            <person name="Chen L.H."/>
            <person name="Samaras A."/>
            <person name="Stergiopoulos I."/>
        </authorList>
    </citation>
    <scope>NUCLEOTIDE SEQUENCE</scope>
    <source>
        <strain evidence="2">Race5_Kim</strain>
    </source>
</reference>
<proteinExistence type="predicted"/>
<evidence type="ECO:0000313" key="2">
    <source>
        <dbReference type="EMBL" id="UJO18226.1"/>
    </source>
</evidence>
<dbReference type="RefSeq" id="XP_047762592.1">
    <property type="nucleotide sequence ID" value="XM_047904595.1"/>
</dbReference>
<dbReference type="GeneID" id="71985325"/>
<keyword evidence="3" id="KW-1185">Reference proteome</keyword>
<dbReference type="AlphaFoldDB" id="A0A9Q8P9R9"/>
<dbReference type="KEGG" id="ffu:CLAFUR5_05447"/>
<sequence length="369" mass="41608">MSDSGSSHTRGQVSPAEETVQSSEHPIPNDGESSTYPQQEQTYILQLELDRTGRLTFILLQQNLTAVVEQIIASLNRTIQQVNNKYSINCPLLDKYSRNAVTMARLAMAPVQATNLRTTLLLSSVKVTFQNIHLPPTTLSTVIKRLDHEIRIRLMDKLEKKNQDLAHHSKLFDDLQDRACWLDRFIRTGIGERILLMGGAGPLARFNQGMSWLRTPEGVPQLTGFLPNPEDMPLGEEWPDDGLYRDENGALIPLWSDGRDRTAQELVVEVFEAMGPWPPMQGALTKKKKARSVNEQLNSAASKVDHGEKKRMAAQRFNGLLAKLGHSSHKIIGFRMIAKDVIVPRWVDVKDRTALGLLRELGLLIRLRW</sequence>
<dbReference type="EMBL" id="CP090167">
    <property type="protein sequence ID" value="UJO18226.1"/>
    <property type="molecule type" value="Genomic_DNA"/>
</dbReference>
<feature type="region of interest" description="Disordered" evidence="1">
    <location>
        <begin position="1"/>
        <end position="38"/>
    </location>
</feature>
<dbReference type="Proteomes" id="UP000756132">
    <property type="component" value="Chromosome 5"/>
</dbReference>
<evidence type="ECO:0000313" key="3">
    <source>
        <dbReference type="Proteomes" id="UP000756132"/>
    </source>
</evidence>
<evidence type="ECO:0000256" key="1">
    <source>
        <dbReference type="SAM" id="MobiDB-lite"/>
    </source>
</evidence>